<dbReference type="Pfam" id="PF01844">
    <property type="entry name" value="HNH"/>
    <property type="match status" value="1"/>
</dbReference>
<dbReference type="Proteomes" id="UP000238081">
    <property type="component" value="Unassembled WGS sequence"/>
</dbReference>
<dbReference type="Gene3D" id="1.10.30.50">
    <property type="match status" value="1"/>
</dbReference>
<evidence type="ECO:0000256" key="4">
    <source>
        <dbReference type="ARBA" id="ARBA00040194"/>
    </source>
</evidence>
<dbReference type="EMBL" id="LRDH01000077">
    <property type="protein sequence ID" value="PPV16560.1"/>
    <property type="molecule type" value="Genomic_DNA"/>
</dbReference>
<organism evidence="6 7">
    <name type="scientific">Clostridium butyricum</name>
    <dbReference type="NCBI Taxonomy" id="1492"/>
    <lineage>
        <taxon>Bacteria</taxon>
        <taxon>Bacillati</taxon>
        <taxon>Bacillota</taxon>
        <taxon>Clostridia</taxon>
        <taxon>Eubacteriales</taxon>
        <taxon>Clostridiaceae</taxon>
        <taxon>Clostridium</taxon>
    </lineage>
</organism>
<dbReference type="SMART" id="SM00507">
    <property type="entry name" value="HNHc"/>
    <property type="match status" value="1"/>
</dbReference>
<evidence type="ECO:0000256" key="2">
    <source>
        <dbReference type="ARBA" id="ARBA00022801"/>
    </source>
</evidence>
<dbReference type="GO" id="GO:0005829">
    <property type="term" value="C:cytosol"/>
    <property type="evidence" value="ECO:0007669"/>
    <property type="project" value="TreeGrafter"/>
</dbReference>
<dbReference type="CDD" id="cd00085">
    <property type="entry name" value="HNHc"/>
    <property type="match status" value="1"/>
</dbReference>
<evidence type="ECO:0000313" key="7">
    <source>
        <dbReference type="Proteomes" id="UP000238081"/>
    </source>
</evidence>
<accession>A0A2S7FDE3</accession>
<evidence type="ECO:0000256" key="1">
    <source>
        <dbReference type="ARBA" id="ARBA00022722"/>
    </source>
</evidence>
<dbReference type="GO" id="GO:0016787">
    <property type="term" value="F:hydrolase activity"/>
    <property type="evidence" value="ECO:0007669"/>
    <property type="project" value="UniProtKB-KW"/>
</dbReference>
<keyword evidence="2" id="KW-0378">Hydrolase</keyword>
<dbReference type="GO" id="GO:0004519">
    <property type="term" value="F:endonuclease activity"/>
    <property type="evidence" value="ECO:0007669"/>
    <property type="project" value="InterPro"/>
</dbReference>
<reference evidence="6 7" key="1">
    <citation type="submission" date="2016-01" db="EMBL/GenBank/DDBJ databases">
        <title>Characterization of the Clostridium difficile lineages that are prevalent in Hong Kong and China.</title>
        <authorList>
            <person name="Kwok J.S.-L."/>
            <person name="Lam W.-Y."/>
            <person name="Ip M."/>
            <person name="Chan T.-F."/>
            <person name="Hawkey P.M."/>
            <person name="Tsui S.K.-W."/>
        </authorList>
    </citation>
    <scope>NUCLEOTIDE SEQUENCE [LARGE SCALE GENOMIC DNA]</scope>
    <source>
        <strain evidence="6 7">300064</strain>
    </source>
</reference>
<proteinExistence type="inferred from homology"/>
<sequence length="119" mass="13898">MKYKGCPRCKRKMPLEVKGQCEDCKRNKYKYLKTLPSVKRDRVQKVYNNPQWARIRLEAIKRANGLCEVCKAQGRLKAGNEVHHIIKVANGNNHTHYDLDNLIYVCTKCHRIIEAMSLN</sequence>
<dbReference type="PANTHER" id="PTHR41286">
    <property type="entry name" value="HNH NUCLEASE YAJD-RELATED"/>
    <property type="match status" value="1"/>
</dbReference>
<gene>
    <name evidence="6" type="ORF">AWN73_09835</name>
</gene>
<dbReference type="GO" id="GO:0003676">
    <property type="term" value="F:nucleic acid binding"/>
    <property type="evidence" value="ECO:0007669"/>
    <property type="project" value="InterPro"/>
</dbReference>
<dbReference type="RefSeq" id="WP_052188313.1">
    <property type="nucleotide sequence ID" value="NZ_JSEG01000005.1"/>
</dbReference>
<feature type="domain" description="HNH nuclease" evidence="5">
    <location>
        <begin position="54"/>
        <end position="111"/>
    </location>
</feature>
<evidence type="ECO:0000259" key="5">
    <source>
        <dbReference type="SMART" id="SM00507"/>
    </source>
</evidence>
<evidence type="ECO:0000256" key="3">
    <source>
        <dbReference type="ARBA" id="ARBA00038412"/>
    </source>
</evidence>
<keyword evidence="1" id="KW-0540">Nuclease</keyword>
<comment type="similarity">
    <text evidence="3">Belongs to the HNH nuclease family.</text>
</comment>
<name>A0A2S7FDE3_CLOBU</name>
<comment type="caution">
    <text evidence="6">The sequence shown here is derived from an EMBL/GenBank/DDBJ whole genome shotgun (WGS) entry which is preliminary data.</text>
</comment>
<dbReference type="AlphaFoldDB" id="A0A2S7FDE3"/>
<dbReference type="PANTHER" id="PTHR41286:SF1">
    <property type="entry name" value="HNH NUCLEASE YAJD-RELATED"/>
    <property type="match status" value="1"/>
</dbReference>
<dbReference type="InterPro" id="IPR003615">
    <property type="entry name" value="HNH_nuc"/>
</dbReference>
<protein>
    <recommendedName>
        <fullName evidence="4">Putative HNH nuclease YajD</fullName>
    </recommendedName>
</protein>
<dbReference type="InterPro" id="IPR002711">
    <property type="entry name" value="HNH"/>
</dbReference>
<dbReference type="GO" id="GO:0008270">
    <property type="term" value="F:zinc ion binding"/>
    <property type="evidence" value="ECO:0007669"/>
    <property type="project" value="InterPro"/>
</dbReference>
<evidence type="ECO:0000313" key="6">
    <source>
        <dbReference type="EMBL" id="PPV16560.1"/>
    </source>
</evidence>